<comment type="caution">
    <text evidence="3">The sequence shown here is derived from an EMBL/GenBank/DDBJ whole genome shotgun (WGS) entry which is preliminary data.</text>
</comment>
<dbReference type="Gene3D" id="3.60.10.10">
    <property type="entry name" value="Endonuclease/exonuclease/phosphatase"/>
    <property type="match status" value="1"/>
</dbReference>
<dbReference type="OrthoDB" id="1432268at2759"/>
<name>A0A7J7NM80_9MAGN</name>
<feature type="compositionally biased region" description="Basic and acidic residues" evidence="1">
    <location>
        <begin position="58"/>
        <end position="77"/>
    </location>
</feature>
<evidence type="ECO:0000313" key="3">
    <source>
        <dbReference type="EMBL" id="KAF6168048.1"/>
    </source>
</evidence>
<dbReference type="Pfam" id="PF13966">
    <property type="entry name" value="zf-RVT"/>
    <property type="match status" value="1"/>
</dbReference>
<proteinExistence type="predicted"/>
<accession>A0A7J7NM80</accession>
<evidence type="ECO:0000259" key="2">
    <source>
        <dbReference type="Pfam" id="PF13966"/>
    </source>
</evidence>
<evidence type="ECO:0000313" key="4">
    <source>
        <dbReference type="Proteomes" id="UP000541444"/>
    </source>
</evidence>
<dbReference type="SUPFAM" id="SSF56219">
    <property type="entry name" value="DNase I-like"/>
    <property type="match status" value="1"/>
</dbReference>
<gene>
    <name evidence="3" type="ORF">GIB67_011433</name>
</gene>
<feature type="compositionally biased region" description="Basic residues" evidence="1">
    <location>
        <begin position="48"/>
        <end position="57"/>
    </location>
</feature>
<keyword evidence="4" id="KW-1185">Reference proteome</keyword>
<feature type="region of interest" description="Disordered" evidence="1">
    <location>
        <begin position="44"/>
        <end position="77"/>
    </location>
</feature>
<evidence type="ECO:0000256" key="1">
    <source>
        <dbReference type="SAM" id="MobiDB-lite"/>
    </source>
</evidence>
<dbReference type="EMBL" id="JACGCM010000704">
    <property type="protein sequence ID" value="KAF6168048.1"/>
    <property type="molecule type" value="Genomic_DNA"/>
</dbReference>
<sequence length="580" mass="67082">MNWFVFGFLRAIDNSRFVVGHIVSECRDVEKAIEIEKVIHNEADKEPKKKRRNRKKPNKNDQKEKEKENQKKDGKLKEVIVDKTPSTQPTSMNKTYKGVAEMWDKTTQEWDGSSNSREVDREACMVNQSWAYMVEEGDGTSLITDEGVEIEDNSGSESNSETCSNTDTGFSDEVVYQTQEAEEWHNVLSRKNIRKNKGIANSNTSYCLKNLMIKHSPDLLCIAEPKVLPDAKNLRRLSMHSMDREMLFFDNGLSFPNIWVFWHKGLSTPTVLASCKQHITVLVENVIVSFVHADCSYIRRRDLWKDLSVFGTSNLSWLVVGDFNVVLRGGINLRRLKEINQSLMMKLAWNFLNPKDEWAEFMPAKFITKSGNFSTITKGSSIWAGVRGALEDVSSHSGWVIGDGKCINLWRDNWYSPLSLKDMINDDAIPWTDLNAKVSYIISEGRWSIPYNLQLIFDRFGVDIHSIKINHHKPDRRVWKPDLIGKFSTKGAFETIRNKGQQNWWFKFFFRSAIHPRLSMWGWRLCHGKLPTDDNVQKKGITLASRCCLCANNSKSIHHLFWDCSFSNWLWTWLEDLFQV</sequence>
<reference evidence="3 4" key="1">
    <citation type="journal article" date="2020" name="IScience">
        <title>Genome Sequencing of the Endangered Kingdonia uniflora (Circaeasteraceae, Ranunculales) Reveals Potential Mechanisms of Evolutionary Specialization.</title>
        <authorList>
            <person name="Sun Y."/>
            <person name="Deng T."/>
            <person name="Zhang A."/>
            <person name="Moore M.J."/>
            <person name="Landis J.B."/>
            <person name="Lin N."/>
            <person name="Zhang H."/>
            <person name="Zhang X."/>
            <person name="Huang J."/>
            <person name="Zhang X."/>
            <person name="Sun H."/>
            <person name="Wang H."/>
        </authorList>
    </citation>
    <scope>NUCLEOTIDE SEQUENCE [LARGE SCALE GENOMIC DNA]</scope>
    <source>
        <strain evidence="3">TB1705</strain>
        <tissue evidence="3">Leaf</tissue>
    </source>
</reference>
<dbReference type="InterPro" id="IPR036691">
    <property type="entry name" value="Endo/exonu/phosph_ase_sf"/>
</dbReference>
<dbReference type="InterPro" id="IPR026960">
    <property type="entry name" value="RVT-Znf"/>
</dbReference>
<dbReference type="Proteomes" id="UP000541444">
    <property type="component" value="Unassembled WGS sequence"/>
</dbReference>
<organism evidence="3 4">
    <name type="scientific">Kingdonia uniflora</name>
    <dbReference type="NCBI Taxonomy" id="39325"/>
    <lineage>
        <taxon>Eukaryota</taxon>
        <taxon>Viridiplantae</taxon>
        <taxon>Streptophyta</taxon>
        <taxon>Embryophyta</taxon>
        <taxon>Tracheophyta</taxon>
        <taxon>Spermatophyta</taxon>
        <taxon>Magnoliopsida</taxon>
        <taxon>Ranunculales</taxon>
        <taxon>Circaeasteraceae</taxon>
        <taxon>Kingdonia</taxon>
    </lineage>
</organism>
<dbReference type="AlphaFoldDB" id="A0A7J7NM80"/>
<feature type="domain" description="Reverse transcriptase zinc-binding" evidence="2">
    <location>
        <begin position="487"/>
        <end position="571"/>
    </location>
</feature>
<protein>
    <recommendedName>
        <fullName evidence="2">Reverse transcriptase zinc-binding domain-containing protein</fullName>
    </recommendedName>
</protein>